<evidence type="ECO:0000313" key="8">
    <source>
        <dbReference type="EMBL" id="KAK3772309.1"/>
    </source>
</evidence>
<accession>A0AAE0ZMS9</accession>
<dbReference type="AlphaFoldDB" id="A0AAE0ZMS9"/>
<evidence type="ECO:0000313" key="9">
    <source>
        <dbReference type="Proteomes" id="UP001283361"/>
    </source>
</evidence>
<dbReference type="GO" id="GO:0003884">
    <property type="term" value="F:D-amino-acid oxidase activity"/>
    <property type="evidence" value="ECO:0007669"/>
    <property type="project" value="InterPro"/>
</dbReference>
<comment type="similarity">
    <text evidence="3">Belongs to the DAMOX/DASOX family.</text>
</comment>
<name>A0AAE0ZMS9_9GAST</name>
<dbReference type="Pfam" id="PF01266">
    <property type="entry name" value="DAO"/>
    <property type="match status" value="1"/>
</dbReference>
<dbReference type="PANTHER" id="PTHR11530">
    <property type="entry name" value="D-AMINO ACID OXIDASE"/>
    <property type="match status" value="1"/>
</dbReference>
<comment type="subcellular location">
    <subcellularLocation>
        <location evidence="2">Peroxisome matrix</location>
    </subcellularLocation>
</comment>
<feature type="domain" description="FAD dependent oxidoreductase" evidence="7">
    <location>
        <begin position="4"/>
        <end position="329"/>
    </location>
</feature>
<sequence>MKLDVGVVGAGIVGLSSAINIQKLIKHAKVTIVADSFGVDTVKEDQTGIFLPVPSRVKGVDPVTVREWLIDGYNHHSQMAESPEGLQSGQEFISGVCFYTRTSGRQNVPLRSLVRNFHVLTAAEKATLNYTWDHVCYFDTVVVDQIKYLRWLMKEFRQNGGNILYRTVNALQELYGMFDVVVNCTGRRTREMTVDPYFTVCRSRTVQVQRQLHKKFVLDDNFSMIPHLDSHRWDLSWSREPSASDFILDETNGQFLLHMAMAKRHELQGCEYIKEWEDSCRTRVPPLIEIEMIRCVRGKGPILPVVHNVGHGHDTITLAWGTGAYAAHLVQDCQRLVKPFVPIWRPFDPTS</sequence>
<dbReference type="SUPFAM" id="SSF51971">
    <property type="entry name" value="Nucleotide-binding domain"/>
    <property type="match status" value="1"/>
</dbReference>
<evidence type="ECO:0000256" key="4">
    <source>
        <dbReference type="ARBA" id="ARBA00022630"/>
    </source>
</evidence>
<dbReference type="GO" id="GO:0019478">
    <property type="term" value="P:D-amino acid catabolic process"/>
    <property type="evidence" value="ECO:0007669"/>
    <property type="project" value="TreeGrafter"/>
</dbReference>
<dbReference type="InterPro" id="IPR006076">
    <property type="entry name" value="FAD-dep_OxRdtase"/>
</dbReference>
<evidence type="ECO:0000256" key="6">
    <source>
        <dbReference type="ARBA" id="ARBA00023002"/>
    </source>
</evidence>
<dbReference type="PANTHER" id="PTHR11530:SF11">
    <property type="entry name" value="D-ASPARTATE OXIDASE"/>
    <property type="match status" value="1"/>
</dbReference>
<evidence type="ECO:0000256" key="3">
    <source>
        <dbReference type="ARBA" id="ARBA00006730"/>
    </source>
</evidence>
<proteinExistence type="inferred from homology"/>
<organism evidence="8 9">
    <name type="scientific">Elysia crispata</name>
    <name type="common">lettuce slug</name>
    <dbReference type="NCBI Taxonomy" id="231223"/>
    <lineage>
        <taxon>Eukaryota</taxon>
        <taxon>Metazoa</taxon>
        <taxon>Spiralia</taxon>
        <taxon>Lophotrochozoa</taxon>
        <taxon>Mollusca</taxon>
        <taxon>Gastropoda</taxon>
        <taxon>Heterobranchia</taxon>
        <taxon>Euthyneura</taxon>
        <taxon>Panpulmonata</taxon>
        <taxon>Sacoglossa</taxon>
        <taxon>Placobranchoidea</taxon>
        <taxon>Plakobranchidae</taxon>
        <taxon>Elysia</taxon>
    </lineage>
</organism>
<dbReference type="Gene3D" id="3.30.9.10">
    <property type="entry name" value="D-Amino Acid Oxidase, subunit A, domain 2"/>
    <property type="match status" value="1"/>
</dbReference>
<protein>
    <recommendedName>
        <fullName evidence="7">FAD dependent oxidoreductase domain-containing protein</fullName>
    </recommendedName>
</protein>
<dbReference type="Proteomes" id="UP001283361">
    <property type="component" value="Unassembled WGS sequence"/>
</dbReference>
<keyword evidence="4" id="KW-0285">Flavoprotein</keyword>
<keyword evidence="6" id="KW-0560">Oxidoreductase</keyword>
<dbReference type="Gene3D" id="3.40.50.720">
    <property type="entry name" value="NAD(P)-binding Rossmann-like Domain"/>
    <property type="match status" value="1"/>
</dbReference>
<keyword evidence="9" id="KW-1185">Reference proteome</keyword>
<keyword evidence="5" id="KW-0274">FAD</keyword>
<reference evidence="8" key="1">
    <citation type="journal article" date="2023" name="G3 (Bethesda)">
        <title>A reference genome for the long-term kleptoplast-retaining sea slug Elysia crispata morphotype clarki.</title>
        <authorList>
            <person name="Eastman K.E."/>
            <person name="Pendleton A.L."/>
            <person name="Shaikh M.A."/>
            <person name="Suttiyut T."/>
            <person name="Ogas R."/>
            <person name="Tomko P."/>
            <person name="Gavelis G."/>
            <person name="Widhalm J.R."/>
            <person name="Wisecaver J.H."/>
        </authorList>
    </citation>
    <scope>NUCLEOTIDE SEQUENCE</scope>
    <source>
        <strain evidence="8">ECLA1</strain>
    </source>
</reference>
<gene>
    <name evidence="8" type="ORF">RRG08_011291</name>
</gene>
<dbReference type="EMBL" id="JAWDGP010003640">
    <property type="protein sequence ID" value="KAK3772309.1"/>
    <property type="molecule type" value="Genomic_DNA"/>
</dbReference>
<evidence type="ECO:0000256" key="1">
    <source>
        <dbReference type="ARBA" id="ARBA00001974"/>
    </source>
</evidence>
<dbReference type="GO" id="GO:0005782">
    <property type="term" value="C:peroxisomal matrix"/>
    <property type="evidence" value="ECO:0007669"/>
    <property type="project" value="UniProtKB-SubCell"/>
</dbReference>
<evidence type="ECO:0000256" key="5">
    <source>
        <dbReference type="ARBA" id="ARBA00022827"/>
    </source>
</evidence>
<dbReference type="InterPro" id="IPR023209">
    <property type="entry name" value="DAO"/>
</dbReference>
<evidence type="ECO:0000256" key="2">
    <source>
        <dbReference type="ARBA" id="ARBA00004253"/>
    </source>
</evidence>
<comment type="caution">
    <text evidence="8">The sequence shown here is derived from an EMBL/GenBank/DDBJ whole genome shotgun (WGS) entry which is preliminary data.</text>
</comment>
<evidence type="ECO:0000259" key="7">
    <source>
        <dbReference type="Pfam" id="PF01266"/>
    </source>
</evidence>
<dbReference type="GO" id="GO:0071949">
    <property type="term" value="F:FAD binding"/>
    <property type="evidence" value="ECO:0007669"/>
    <property type="project" value="InterPro"/>
</dbReference>
<comment type="cofactor">
    <cofactor evidence="1">
        <name>FAD</name>
        <dbReference type="ChEBI" id="CHEBI:57692"/>
    </cofactor>
</comment>